<dbReference type="PANTHER" id="PTHR42760:SF115">
    <property type="entry name" value="3-OXOACYL-[ACYL-CARRIER-PROTEIN] REDUCTASE FABG"/>
    <property type="match status" value="1"/>
</dbReference>
<dbReference type="PRINTS" id="PR00080">
    <property type="entry name" value="SDRFAMILY"/>
</dbReference>
<evidence type="ECO:0000256" key="1">
    <source>
        <dbReference type="ARBA" id="ARBA00006484"/>
    </source>
</evidence>
<protein>
    <recommendedName>
        <fullName evidence="3">2,3-dihydro-2,3-dihydroxybenzoate dehydrogenase</fullName>
        <ecNumber evidence="3">1.3.1.28</ecNumber>
    </recommendedName>
</protein>
<evidence type="ECO:0000256" key="4">
    <source>
        <dbReference type="RuleBase" id="RU000363"/>
    </source>
</evidence>
<dbReference type="SUPFAM" id="SSF51735">
    <property type="entry name" value="NAD(P)-binding Rossmann-fold domains"/>
    <property type="match status" value="1"/>
</dbReference>
<dbReference type="GO" id="GO:0008667">
    <property type="term" value="F:2,3-dihydro-2,3-dihydroxybenzoate dehydrogenase activity"/>
    <property type="evidence" value="ECO:0007669"/>
    <property type="project" value="UniProtKB-UniRule"/>
</dbReference>
<dbReference type="Proteomes" id="UP000567795">
    <property type="component" value="Unassembled WGS sequence"/>
</dbReference>
<dbReference type="GO" id="GO:0016616">
    <property type="term" value="F:oxidoreductase activity, acting on the CH-OH group of donors, NAD or NADP as acceptor"/>
    <property type="evidence" value="ECO:0007669"/>
    <property type="project" value="UniProtKB-ARBA"/>
</dbReference>
<dbReference type="Gene3D" id="3.40.50.720">
    <property type="entry name" value="NAD(P)-binding Rossmann-like Domain"/>
    <property type="match status" value="1"/>
</dbReference>
<dbReference type="PRINTS" id="PR00081">
    <property type="entry name" value="GDHRDH"/>
</dbReference>
<dbReference type="InterPro" id="IPR002347">
    <property type="entry name" value="SDR_fam"/>
</dbReference>
<dbReference type="NCBIfam" id="TIGR04316">
    <property type="entry name" value="dhbA_paeA"/>
    <property type="match status" value="1"/>
</dbReference>
<name>A0A853ACG6_9ACTN</name>
<dbReference type="InterPro" id="IPR057326">
    <property type="entry name" value="KR_dom"/>
</dbReference>
<keyword evidence="2 6" id="KW-0560">Oxidoreductase</keyword>
<evidence type="ECO:0000313" key="6">
    <source>
        <dbReference type="EMBL" id="NYI08241.1"/>
    </source>
</evidence>
<dbReference type="GO" id="GO:0019290">
    <property type="term" value="P:siderophore biosynthetic process"/>
    <property type="evidence" value="ECO:0007669"/>
    <property type="project" value="InterPro"/>
</dbReference>
<proteinExistence type="inferred from homology"/>
<dbReference type="InterPro" id="IPR020904">
    <property type="entry name" value="Sc_DH/Rdtase_CS"/>
</dbReference>
<dbReference type="AlphaFoldDB" id="A0A853ACG6"/>
<sequence>MAEMRIEGSVALVTGAAAGIGAAVARGLALEGVAVTAADLDAEGVHTVAEAIRAGGGEVCAQPLDVTDPDAVERVLDAVESRFGPVDILVNVAGVLTPGPVVETTDEAWTRTFAVNATGVFHTSRAVARRMVPRRRGHIVTVASNAAGTPRAGMAAYAASKAAAAHFTRCLGLELAPHGIRCNTVSPGSTDTAMQRALWPEEARRDPRAERAALEKVLVGDLAAFRTGVPIGRIAQPEDIADAVLFVLSDRARHVVMEDLYVDGGATLHV</sequence>
<dbReference type="RefSeq" id="WP_179817093.1">
    <property type="nucleotide sequence ID" value="NZ_JACBZD010000002.1"/>
</dbReference>
<evidence type="ECO:0000256" key="2">
    <source>
        <dbReference type="ARBA" id="ARBA00023002"/>
    </source>
</evidence>
<evidence type="ECO:0000256" key="3">
    <source>
        <dbReference type="NCBIfam" id="TIGR04316"/>
    </source>
</evidence>
<dbReference type="InterPro" id="IPR036291">
    <property type="entry name" value="NAD(P)-bd_dom_sf"/>
</dbReference>
<dbReference type="FunFam" id="3.40.50.720:FF:000084">
    <property type="entry name" value="Short-chain dehydrogenase reductase"/>
    <property type="match status" value="1"/>
</dbReference>
<evidence type="ECO:0000313" key="7">
    <source>
        <dbReference type="Proteomes" id="UP000567795"/>
    </source>
</evidence>
<comment type="caution">
    <text evidence="6">The sequence shown here is derived from an EMBL/GenBank/DDBJ whole genome shotgun (WGS) entry which is preliminary data.</text>
</comment>
<dbReference type="PROSITE" id="PS00061">
    <property type="entry name" value="ADH_SHORT"/>
    <property type="match status" value="1"/>
</dbReference>
<comment type="similarity">
    <text evidence="1 4">Belongs to the short-chain dehydrogenases/reductases (SDR) family.</text>
</comment>
<feature type="domain" description="Ketoreductase" evidence="5">
    <location>
        <begin position="9"/>
        <end position="188"/>
    </location>
</feature>
<dbReference type="EC" id="1.3.1.28" evidence="3"/>
<keyword evidence="7" id="KW-1185">Reference proteome</keyword>
<gene>
    <name evidence="6" type="ORF">FHU37_005270</name>
</gene>
<dbReference type="PANTHER" id="PTHR42760">
    <property type="entry name" value="SHORT-CHAIN DEHYDROGENASES/REDUCTASES FAMILY MEMBER"/>
    <property type="match status" value="1"/>
</dbReference>
<evidence type="ECO:0000259" key="5">
    <source>
        <dbReference type="SMART" id="SM00822"/>
    </source>
</evidence>
<accession>A0A853ACG6</accession>
<organism evidence="6 7">
    <name type="scientific">Allostreptomyces psammosilenae</name>
    <dbReference type="NCBI Taxonomy" id="1892865"/>
    <lineage>
        <taxon>Bacteria</taxon>
        <taxon>Bacillati</taxon>
        <taxon>Actinomycetota</taxon>
        <taxon>Actinomycetes</taxon>
        <taxon>Kitasatosporales</taxon>
        <taxon>Streptomycetaceae</taxon>
        <taxon>Allostreptomyces</taxon>
    </lineage>
</organism>
<dbReference type="EMBL" id="JACBZD010000002">
    <property type="protein sequence ID" value="NYI08241.1"/>
    <property type="molecule type" value="Genomic_DNA"/>
</dbReference>
<dbReference type="InterPro" id="IPR003560">
    <property type="entry name" value="DHB_DH"/>
</dbReference>
<dbReference type="Pfam" id="PF00106">
    <property type="entry name" value="adh_short"/>
    <property type="match status" value="1"/>
</dbReference>
<dbReference type="SMART" id="SM00822">
    <property type="entry name" value="PKS_KR"/>
    <property type="match status" value="1"/>
</dbReference>
<reference evidence="6 7" key="1">
    <citation type="submission" date="2020-07" db="EMBL/GenBank/DDBJ databases">
        <title>Sequencing the genomes of 1000 actinobacteria strains.</title>
        <authorList>
            <person name="Klenk H.-P."/>
        </authorList>
    </citation>
    <scope>NUCLEOTIDE SEQUENCE [LARGE SCALE GENOMIC DNA]</scope>
    <source>
        <strain evidence="6 7">DSM 42178</strain>
    </source>
</reference>